<accession>A0A9W3SJ31</accession>
<geneLocation type="plasmid" evidence="1 2">
    <name>p101287</name>
</geneLocation>
<gene>
    <name evidence="1" type="ORF">BT246_70980</name>
</gene>
<evidence type="ECO:0000313" key="1">
    <source>
        <dbReference type="EMBL" id="ANS52388.1"/>
    </source>
</evidence>
<dbReference type="AlphaFoldDB" id="A0A9W3SJ31"/>
<organism evidence="1 2">
    <name type="scientific">Bacillus thuringiensis</name>
    <dbReference type="NCBI Taxonomy" id="1428"/>
    <lineage>
        <taxon>Bacteria</taxon>
        <taxon>Bacillati</taxon>
        <taxon>Bacillota</taxon>
        <taxon>Bacilli</taxon>
        <taxon>Bacillales</taxon>
        <taxon>Bacillaceae</taxon>
        <taxon>Bacillus</taxon>
        <taxon>Bacillus cereus group</taxon>
    </lineage>
</organism>
<proteinExistence type="predicted"/>
<dbReference type="EMBL" id="CP015356">
    <property type="protein sequence ID" value="ANS52388.1"/>
    <property type="molecule type" value="Genomic_DNA"/>
</dbReference>
<sequence>MQKHFVKRSKHIKKLKNGEIDTILFHDESRIRDYVAVSYPWFCKGNNGKSPLMEHIKVLNYRVLWI</sequence>
<name>A0A9W3SJ31_BACTU</name>
<dbReference type="Proteomes" id="UP000092743">
    <property type="component" value="Plasmid p101287"/>
</dbReference>
<reference evidence="1 2" key="1">
    <citation type="submission" date="2016-04" db="EMBL/GenBank/DDBJ databases">
        <title>High quality genome of the nematocidal Bacillus thuringiensis MYBT18246.</title>
        <authorList>
            <person name="Hollensteiner J."/>
            <person name="Poehlein A."/>
            <person name="Sproeer C."/>
            <person name="Bunk B."/>
            <person name="Rosenstiel P."/>
            <person name="Schulenburg H."/>
            <person name="Liesegang H."/>
        </authorList>
    </citation>
    <scope>NUCLEOTIDE SEQUENCE [LARGE SCALE GENOMIC DNA]</scope>
    <source>
        <strain evidence="1 2">MYBT18246</strain>
        <plasmid evidence="1 2">p101287</plasmid>
    </source>
</reference>
<keyword evidence="1" id="KW-0614">Plasmid</keyword>
<evidence type="ECO:0000313" key="2">
    <source>
        <dbReference type="Proteomes" id="UP000092743"/>
    </source>
</evidence>
<protein>
    <submittedName>
        <fullName evidence="1">Uncharacterized protein</fullName>
    </submittedName>
</protein>